<dbReference type="Pfam" id="PF08450">
    <property type="entry name" value="SGL"/>
    <property type="match status" value="1"/>
</dbReference>
<feature type="active site" description="Proton donor/acceptor" evidence="2">
    <location>
        <position position="232"/>
    </location>
</feature>
<evidence type="ECO:0000259" key="4">
    <source>
        <dbReference type="Pfam" id="PF08450"/>
    </source>
</evidence>
<accession>A0AB34KU36</accession>
<dbReference type="AlphaFoldDB" id="A0AB34KU36"/>
<dbReference type="Proteomes" id="UP000803884">
    <property type="component" value="Unassembled WGS sequence"/>
</dbReference>
<feature type="binding site" evidence="3">
    <location>
        <position position="180"/>
    </location>
    <ligand>
        <name>a divalent metal cation</name>
        <dbReference type="ChEBI" id="CHEBI:60240"/>
    </ligand>
</feature>
<dbReference type="RefSeq" id="XP_069230642.1">
    <property type="nucleotide sequence ID" value="XM_069372344.1"/>
</dbReference>
<comment type="caution">
    <text evidence="5">The sequence shown here is derived from an EMBL/GenBank/DDBJ whole genome shotgun (WGS) entry which is preliminary data.</text>
</comment>
<name>A0AB34KU36_9PEZI</name>
<dbReference type="InterPro" id="IPR013658">
    <property type="entry name" value="SGL"/>
</dbReference>
<keyword evidence="6" id="KW-1185">Reference proteome</keyword>
<dbReference type="InterPro" id="IPR011042">
    <property type="entry name" value="6-blade_b-propeller_TolB-like"/>
</dbReference>
<feature type="binding site" evidence="3">
    <location>
        <position position="232"/>
    </location>
    <ligand>
        <name>a divalent metal cation</name>
        <dbReference type="ChEBI" id="CHEBI:60240"/>
    </ligand>
</feature>
<comment type="cofactor">
    <cofactor evidence="3">
        <name>Zn(2+)</name>
        <dbReference type="ChEBI" id="CHEBI:29105"/>
    </cofactor>
    <text evidence="3">Binds 1 divalent metal cation per subunit.</text>
</comment>
<dbReference type="PANTHER" id="PTHR10907">
    <property type="entry name" value="REGUCALCIN"/>
    <property type="match status" value="1"/>
</dbReference>
<dbReference type="PANTHER" id="PTHR10907:SF47">
    <property type="entry name" value="REGUCALCIN"/>
    <property type="match status" value="1"/>
</dbReference>
<reference evidence="5 6" key="1">
    <citation type="journal article" date="2020" name="Microbiol. Resour. Announc.">
        <title>Draft Genome Sequence of a Cladosporium Species Isolated from the Mesophotic Ascidian Didemnum maculosum.</title>
        <authorList>
            <person name="Gioti A."/>
            <person name="Siaperas R."/>
            <person name="Nikolaivits E."/>
            <person name="Le Goff G."/>
            <person name="Ouazzani J."/>
            <person name="Kotoulas G."/>
            <person name="Topakas E."/>
        </authorList>
    </citation>
    <scope>NUCLEOTIDE SEQUENCE [LARGE SCALE GENOMIC DNA]</scope>
    <source>
        <strain evidence="5 6">TM138-S3</strain>
    </source>
</reference>
<dbReference type="SUPFAM" id="SSF63829">
    <property type="entry name" value="Calcium-dependent phosphotriesterase"/>
    <property type="match status" value="1"/>
</dbReference>
<feature type="binding site" evidence="3">
    <location>
        <position position="23"/>
    </location>
    <ligand>
        <name>a divalent metal cation</name>
        <dbReference type="ChEBI" id="CHEBI:60240"/>
    </ligand>
</feature>
<feature type="domain" description="SMP-30/Gluconolactonase/LRE-like region" evidence="4">
    <location>
        <begin position="21"/>
        <end position="287"/>
    </location>
</feature>
<evidence type="ECO:0000313" key="6">
    <source>
        <dbReference type="Proteomes" id="UP000803884"/>
    </source>
</evidence>
<keyword evidence="3" id="KW-0862">Zinc</keyword>
<evidence type="ECO:0000256" key="3">
    <source>
        <dbReference type="PIRSR" id="PIRSR605511-2"/>
    </source>
</evidence>
<organism evidence="5 6">
    <name type="scientific">Cladosporium halotolerans</name>
    <dbReference type="NCBI Taxonomy" id="1052096"/>
    <lineage>
        <taxon>Eukaryota</taxon>
        <taxon>Fungi</taxon>
        <taxon>Dikarya</taxon>
        <taxon>Ascomycota</taxon>
        <taxon>Pezizomycotina</taxon>
        <taxon>Dothideomycetes</taxon>
        <taxon>Dothideomycetidae</taxon>
        <taxon>Cladosporiales</taxon>
        <taxon>Cladosporiaceae</taxon>
        <taxon>Cladosporium</taxon>
    </lineage>
</organism>
<protein>
    <recommendedName>
        <fullName evidence="4">SMP-30/Gluconolactonase/LRE-like region domain-containing protein</fullName>
    </recommendedName>
</protein>
<dbReference type="GeneID" id="96005182"/>
<dbReference type="Gene3D" id="2.120.10.30">
    <property type="entry name" value="TolB, C-terminal domain"/>
    <property type="match status" value="1"/>
</dbReference>
<feature type="binding site" evidence="3">
    <location>
        <position position="129"/>
    </location>
    <ligand>
        <name>substrate</name>
    </ligand>
</feature>
<proteinExistence type="inferred from homology"/>
<dbReference type="InterPro" id="IPR005511">
    <property type="entry name" value="SMP-30"/>
</dbReference>
<sequence>MANEVKKYTITEPWLTTSCGLGEAPFWEKSTNTLRFVDIINKKIFFVELEKGQSSLKEQQLEYSIGTTADIEGTDEEFIFGGKLGYGIYTRKTGETRWIKKFWTDEERKEDGGGKPGVGRTLEERMRSNDGAVDAAGRYFVGTMNDPTVVNGNLTDEGILFRLDSDLSLHRVRKQVTIPNGLSWNLDDKKVHFTDSPTQKISTYDYNPATGDIDFSSPSTLFTCPVEGGVPDGHCQDEEGNFWVACHGTARVFRIDPQGKKLAEIELPTRCVTCPAFCGTELVITSAAEEEPEKYPWSTKHAGAVFKIDVGVRGSPLNRFKLDVKV</sequence>
<keyword evidence="3" id="KW-0479">Metal-binding</keyword>
<dbReference type="GO" id="GO:0004341">
    <property type="term" value="F:gluconolactonase activity"/>
    <property type="evidence" value="ECO:0007669"/>
    <property type="project" value="TreeGrafter"/>
</dbReference>
<gene>
    <name evidence="5" type="ORF">WHR41_03738</name>
</gene>
<dbReference type="PRINTS" id="PR01790">
    <property type="entry name" value="SMP30FAMILY"/>
</dbReference>
<dbReference type="EMBL" id="JAAQHG020000010">
    <property type="protein sequence ID" value="KAL1587537.1"/>
    <property type="molecule type" value="Genomic_DNA"/>
</dbReference>
<dbReference type="GO" id="GO:0005509">
    <property type="term" value="F:calcium ion binding"/>
    <property type="evidence" value="ECO:0007669"/>
    <property type="project" value="TreeGrafter"/>
</dbReference>
<evidence type="ECO:0000313" key="5">
    <source>
        <dbReference type="EMBL" id="KAL1587537.1"/>
    </source>
</evidence>
<comment type="similarity">
    <text evidence="1">Belongs to the SMP-30/CGR1 family.</text>
</comment>
<evidence type="ECO:0000256" key="1">
    <source>
        <dbReference type="ARBA" id="ARBA00008853"/>
    </source>
</evidence>
<evidence type="ECO:0000256" key="2">
    <source>
        <dbReference type="PIRSR" id="PIRSR605511-1"/>
    </source>
</evidence>
<feature type="binding site" evidence="3">
    <location>
        <position position="127"/>
    </location>
    <ligand>
        <name>substrate</name>
    </ligand>
</feature>